<evidence type="ECO:0000259" key="4">
    <source>
        <dbReference type="Pfam" id="PF10551"/>
    </source>
</evidence>
<keyword evidence="1" id="KW-0863">Zinc-finger</keyword>
<dbReference type="InterPro" id="IPR004330">
    <property type="entry name" value="FAR1_DNA_bnd_dom"/>
</dbReference>
<protein>
    <recommendedName>
        <fullName evidence="1">Protein FAR1-RELATED SEQUENCE</fullName>
    </recommendedName>
</protein>
<evidence type="ECO:0000313" key="6">
    <source>
        <dbReference type="Proteomes" id="UP001231189"/>
    </source>
</evidence>
<dbReference type="PANTHER" id="PTHR31669:SF307">
    <property type="entry name" value="PROTEIN FAR1-RELATED SEQUENCE"/>
    <property type="match status" value="1"/>
</dbReference>
<dbReference type="EMBL" id="JAUUTY010000006">
    <property type="protein sequence ID" value="KAK1616418.1"/>
    <property type="molecule type" value="Genomic_DNA"/>
</dbReference>
<keyword evidence="6" id="KW-1185">Reference proteome</keyword>
<dbReference type="InterPro" id="IPR031052">
    <property type="entry name" value="FHY3/FAR1"/>
</dbReference>
<dbReference type="GO" id="GO:0005634">
    <property type="term" value="C:nucleus"/>
    <property type="evidence" value="ECO:0007669"/>
    <property type="project" value="UniProtKB-SubCell"/>
</dbReference>
<dbReference type="AlphaFoldDB" id="A0AAD8R7F2"/>
<dbReference type="PANTHER" id="PTHR31669">
    <property type="entry name" value="PROTEIN FAR1-RELATED SEQUENCE 10-RELATED"/>
    <property type="match status" value="1"/>
</dbReference>
<organism evidence="5 6">
    <name type="scientific">Lolium multiflorum</name>
    <name type="common">Italian ryegrass</name>
    <name type="synonym">Lolium perenne subsp. multiflorum</name>
    <dbReference type="NCBI Taxonomy" id="4521"/>
    <lineage>
        <taxon>Eukaryota</taxon>
        <taxon>Viridiplantae</taxon>
        <taxon>Streptophyta</taxon>
        <taxon>Embryophyta</taxon>
        <taxon>Tracheophyta</taxon>
        <taxon>Spermatophyta</taxon>
        <taxon>Magnoliopsida</taxon>
        <taxon>Liliopsida</taxon>
        <taxon>Poales</taxon>
        <taxon>Poaceae</taxon>
        <taxon>BOP clade</taxon>
        <taxon>Pooideae</taxon>
        <taxon>Poodae</taxon>
        <taxon>Poeae</taxon>
        <taxon>Poeae Chloroplast Group 2 (Poeae type)</taxon>
        <taxon>Loliodinae</taxon>
        <taxon>Loliinae</taxon>
        <taxon>Lolium</taxon>
    </lineage>
</organism>
<proteinExistence type="inferred from homology"/>
<comment type="function">
    <text evidence="1">Putative transcription activator involved in regulating light control of development.</text>
</comment>
<evidence type="ECO:0000259" key="3">
    <source>
        <dbReference type="Pfam" id="PF03101"/>
    </source>
</evidence>
<evidence type="ECO:0000313" key="5">
    <source>
        <dbReference type="EMBL" id="KAK1616418.1"/>
    </source>
</evidence>
<feature type="domain" description="MULE transposase" evidence="4">
    <location>
        <begin position="375"/>
        <end position="467"/>
    </location>
</feature>
<name>A0AAD8R7F2_LOLMU</name>
<comment type="similarity">
    <text evidence="1">Belongs to the FHY3/FAR1 family.</text>
</comment>
<accession>A0AAD8R7F2</accession>
<dbReference type="Pfam" id="PF10551">
    <property type="entry name" value="MULE"/>
    <property type="match status" value="1"/>
</dbReference>
<keyword evidence="1" id="KW-0862">Zinc</keyword>
<feature type="domain" description="FAR1" evidence="3">
    <location>
        <begin position="173"/>
        <end position="251"/>
    </location>
</feature>
<keyword evidence="1" id="KW-0479">Metal-binding</keyword>
<comment type="caution">
    <text evidence="5">The sequence shown here is derived from an EMBL/GenBank/DDBJ whole genome shotgun (WGS) entry which is preliminary data.</text>
</comment>
<sequence>MMAGTPEGFTDLLLRMSEPNHEPNWDWFPTIASQDAKSTARTSPPMLSSDSSMCGSDPVPFRFGDDAHYSKDSVCHLNESPCSGEADQSAPELQEQSQIRDDSPVRTACYSPASNRTLKRRFRRGEIPDSREPSSGKKSALEIAMRKSNERSSEAVRAPKIGMEFDSLPEAYDFYNLYSWEIGFGIRYGPSRKNPSKSKIMQDITCGCQGKPRHLNTRSVCCGCPAMIRLHRTDDHGWYIHEFRKDHNHGLAIKRGEKLQWPSHRNIDPHTKDLVRNLRDNNVGLTKVFSVIGSFFGSMENIPFNKRSLRTLCASISRDHSEDDVKKTYDAFSEMKLKDPNFRDSCLVDSEGTIRALMWTNGKSRMQYNLFGDAITFDTTYRTNQYDMPFGLFVGVNNHFQSIILGGVLLTNEKTETFEWVFKEFVSLMGGKPPVTILTDQCRAMEIAIAAVLPETTHRWCKWHVLRKAKECMGSVYSKASGFRDEFHKILEYMITVEEFEAAWSSLVAKYGLKEHPFLTQIFEVREKWAKPYFAGKFCARMTSTQRSESANHMLKGFVPPGSSMNMFVRHYDKLQFDRDEEENYQEMRSRLVREV</sequence>
<feature type="region of interest" description="Disordered" evidence="2">
    <location>
        <begin position="80"/>
        <end position="152"/>
    </location>
</feature>
<feature type="compositionally biased region" description="Basic and acidic residues" evidence="2">
    <location>
        <begin position="124"/>
        <end position="135"/>
    </location>
</feature>
<dbReference type="GO" id="GO:0008270">
    <property type="term" value="F:zinc ion binding"/>
    <property type="evidence" value="ECO:0007669"/>
    <property type="project" value="UniProtKB-UniRule"/>
</dbReference>
<feature type="region of interest" description="Disordered" evidence="2">
    <location>
        <begin position="35"/>
        <end position="54"/>
    </location>
</feature>
<keyword evidence="1" id="KW-0539">Nucleus</keyword>
<dbReference type="GO" id="GO:0006355">
    <property type="term" value="P:regulation of DNA-templated transcription"/>
    <property type="evidence" value="ECO:0007669"/>
    <property type="project" value="UniProtKB-UniRule"/>
</dbReference>
<evidence type="ECO:0000256" key="2">
    <source>
        <dbReference type="SAM" id="MobiDB-lite"/>
    </source>
</evidence>
<evidence type="ECO:0000256" key="1">
    <source>
        <dbReference type="RuleBase" id="RU367018"/>
    </source>
</evidence>
<gene>
    <name evidence="5" type="ORF">QYE76_021935</name>
</gene>
<dbReference type="Pfam" id="PF03101">
    <property type="entry name" value="FAR1"/>
    <property type="match status" value="1"/>
</dbReference>
<dbReference type="InterPro" id="IPR018289">
    <property type="entry name" value="MULE_transposase_dom"/>
</dbReference>
<comment type="subcellular location">
    <subcellularLocation>
        <location evidence="1">Nucleus</location>
    </subcellularLocation>
</comment>
<dbReference type="Proteomes" id="UP001231189">
    <property type="component" value="Unassembled WGS sequence"/>
</dbReference>
<reference evidence="5" key="1">
    <citation type="submission" date="2023-07" db="EMBL/GenBank/DDBJ databases">
        <title>A chromosome-level genome assembly of Lolium multiflorum.</title>
        <authorList>
            <person name="Chen Y."/>
            <person name="Copetti D."/>
            <person name="Kolliker R."/>
            <person name="Studer B."/>
        </authorList>
    </citation>
    <scope>NUCLEOTIDE SEQUENCE</scope>
    <source>
        <strain evidence="5">02402/16</strain>
        <tissue evidence="5">Leaf</tissue>
    </source>
</reference>